<name>A0A9W9QCK7_9EURO</name>
<dbReference type="Proteomes" id="UP001147746">
    <property type="component" value="Unassembled WGS sequence"/>
</dbReference>
<comment type="caution">
    <text evidence="5">The sequence shown here is derived from an EMBL/GenBank/DDBJ whole genome shotgun (WGS) entry which is preliminary data.</text>
</comment>
<keyword evidence="1" id="KW-0677">Repeat</keyword>
<dbReference type="Gene3D" id="1.25.40.20">
    <property type="entry name" value="Ankyrin repeat-containing domain"/>
    <property type="match status" value="7"/>
</dbReference>
<evidence type="ECO:0000256" key="2">
    <source>
        <dbReference type="ARBA" id="ARBA00023043"/>
    </source>
</evidence>
<evidence type="ECO:0000256" key="4">
    <source>
        <dbReference type="SAM" id="MobiDB-lite"/>
    </source>
</evidence>
<feature type="repeat" description="ANK" evidence="3">
    <location>
        <begin position="199"/>
        <end position="231"/>
    </location>
</feature>
<feature type="repeat" description="ANK" evidence="3">
    <location>
        <begin position="302"/>
        <end position="334"/>
    </location>
</feature>
<dbReference type="SMART" id="SM00248">
    <property type="entry name" value="ANK"/>
    <property type="match status" value="18"/>
</dbReference>
<gene>
    <name evidence="5" type="ORF">N7476_000935</name>
</gene>
<feature type="repeat" description="ANK" evidence="3">
    <location>
        <begin position="1269"/>
        <end position="1301"/>
    </location>
</feature>
<dbReference type="Pfam" id="PF00023">
    <property type="entry name" value="Ank"/>
    <property type="match status" value="2"/>
</dbReference>
<dbReference type="PANTHER" id="PTHR24123">
    <property type="entry name" value="ANKYRIN REPEAT-CONTAINING"/>
    <property type="match status" value="1"/>
</dbReference>
<dbReference type="InterPro" id="IPR002110">
    <property type="entry name" value="Ankyrin_rpt"/>
</dbReference>
<dbReference type="EMBL" id="JAPZBO010000001">
    <property type="protein sequence ID" value="KAJ5331152.1"/>
    <property type="molecule type" value="Genomic_DNA"/>
</dbReference>
<evidence type="ECO:0000256" key="1">
    <source>
        <dbReference type="ARBA" id="ARBA00022737"/>
    </source>
</evidence>
<dbReference type="SUPFAM" id="SSF48403">
    <property type="entry name" value="Ankyrin repeat"/>
    <property type="match status" value="6"/>
</dbReference>
<organism evidence="5 6">
    <name type="scientific">Penicillium atrosanguineum</name>
    <dbReference type="NCBI Taxonomy" id="1132637"/>
    <lineage>
        <taxon>Eukaryota</taxon>
        <taxon>Fungi</taxon>
        <taxon>Dikarya</taxon>
        <taxon>Ascomycota</taxon>
        <taxon>Pezizomycotina</taxon>
        <taxon>Eurotiomycetes</taxon>
        <taxon>Eurotiomycetidae</taxon>
        <taxon>Eurotiales</taxon>
        <taxon>Aspergillaceae</taxon>
        <taxon>Penicillium</taxon>
    </lineage>
</organism>
<evidence type="ECO:0000313" key="5">
    <source>
        <dbReference type="EMBL" id="KAJ5331152.1"/>
    </source>
</evidence>
<sequence>MELQAPKGLFGGFGSESASIQPFGSILQPQVSTSGFGGNNGPSPEKHMPTPFGPPHLFGLSSRPAAQAQEPGLFEGQKIPLTRPLTHQPSTMPQKGSSLFGARNSPFGAGASLFGSGDKTDSGFGLPSQRSPMDHQHTQTKSAFITAINLKDNDKVEELLSTTGSDEIDRALDIVATSGDPALMKVLLRSEHANVDGLGCDTPLFRASLGHHIEVIKILLDRGADPNKGSRGMRPQGCVVVSVPPGDQLSNPLHAVAGFHCQRGINSPSVFKQQDESELIRAQECCHLLLDAGCNPNAKGYCGYTPLHISAGSNMITVAMTLLENGADPFIIDNTGAAPLNLVRPFHASIPMIELLTGCGLKLDRSHSSNGRVPILDIFKHDHQVDLNFLAPHVTNWNVVDTKGETLLHQLMRCRNTPSREFVASLINLGADVRRKNLEGLEPIHIAASTYCGSMPMPNSPGLAPIIQLLVASGANIEARDLKSLTPLHHGIISGTKSEDKGLEKISIFIRQFQPSTQAIANDGNGVLHFALQDGQPNGFFGRTKPWNPDTLNMLAMKGADPLHVNHDGETLLDTLMQSTNAKAGKIPLGIVQAILDFGVSVKSQCKNGDTLLHVQCRTRLDPDIGDWPDQKVTDLLLSSLDLEALQMTNHAGYQPIHLAATNSKYLVAKLLSKGVSATAETGSKQNVLHLAASAREGNIVGMLLAHCQKQETLNFILDKADSDGRTPLHAACQAGSAESVRLLVEAGAQLSMRDNSNETPLELCTSLIDEVEKSSKELVQTRSRALIPFQDARLGCAPNTQPVDAGQMMEIIIFLCHATGQMQPLRGDYDVEINDRSFRLRWLCFTPLIVQGHYGVFRKLIESGMRFAPGHIKAQWDRGFDLLSDLVDGGYTYLFDMVAESSQSKDWINGSGKVMPYLISATMRNQPNMPILRLIVEKYGAKLDIKAKVWNCIWGDDHHGALHLLARGQNWWQHEAVIFLLGKGANPDLQDDVGRTPLRLAVISLINGAPMSKDIIKSLLENGANPNLADTKGLTPLNEKINDPEVVHLLLSYGGQVTKPDRSADFRDAIRRQDLNTVKEFLEDGQDCNVRLSVKSPNIHSPFGQAPGSNDQFPLEIAIRSPWVTDSDTTTALLKLLLAYGANSLQPSSYNQGSLILHDFIRHSRNIEECRPLLSQLGLDINVRDGHGDTPFLVACQYSELSAKNTPLRCLEIHQRGADISVSNNDGNNCLHYLVGKARDGHSVREKQKAVSLFVSECSDLVKQSNKKGLTPLHIAFNSGADWAWQILLDAGADPTTPSPTGATALHAALSLSSDQLKWLNQFQNHGIDFHSKNAAGETPVFSFVEATSSNKLNRWYLNPEVEFRNVMTELMALDCDIHAVNTKKENLLHVVTRSRNVWMGEREKYHEGSLAVFQMMVEWGLDPMAQDNEGRSALDRAASNSHQNIIDWYASTTKRNLLGV</sequence>
<proteinExistence type="predicted"/>
<feature type="repeat" description="ANK" evidence="3">
    <location>
        <begin position="994"/>
        <end position="1032"/>
    </location>
</feature>
<dbReference type="PROSITE" id="PS50297">
    <property type="entry name" value="ANK_REP_REGION"/>
    <property type="match status" value="4"/>
</dbReference>
<feature type="region of interest" description="Disordered" evidence="4">
    <location>
        <begin position="28"/>
        <end position="51"/>
    </location>
</feature>
<dbReference type="InterPro" id="IPR051165">
    <property type="entry name" value="Multifunctional_ANK_Repeat"/>
</dbReference>
<feature type="repeat" description="ANK" evidence="3">
    <location>
        <begin position="724"/>
        <end position="756"/>
    </location>
</feature>
<keyword evidence="2 3" id="KW-0040">ANK repeat</keyword>
<reference evidence="5" key="2">
    <citation type="journal article" date="2023" name="IMA Fungus">
        <title>Comparative genomic study of the Penicillium genus elucidates a diverse pangenome and 15 lateral gene transfer events.</title>
        <authorList>
            <person name="Petersen C."/>
            <person name="Sorensen T."/>
            <person name="Nielsen M.R."/>
            <person name="Sondergaard T.E."/>
            <person name="Sorensen J.L."/>
            <person name="Fitzpatrick D.A."/>
            <person name="Frisvad J.C."/>
            <person name="Nielsen K.L."/>
        </authorList>
    </citation>
    <scope>NUCLEOTIDE SEQUENCE</scope>
    <source>
        <strain evidence="5">IBT 21472</strain>
    </source>
</reference>
<evidence type="ECO:0000313" key="6">
    <source>
        <dbReference type="Proteomes" id="UP001147746"/>
    </source>
</evidence>
<dbReference type="PROSITE" id="PS50088">
    <property type="entry name" value="ANK_REPEAT"/>
    <property type="match status" value="5"/>
</dbReference>
<accession>A0A9W9QCK7</accession>
<keyword evidence="6" id="KW-1185">Reference proteome</keyword>
<protein>
    <submittedName>
        <fullName evidence="5">Uncharacterized protein</fullName>
    </submittedName>
</protein>
<dbReference type="InterPro" id="IPR036770">
    <property type="entry name" value="Ankyrin_rpt-contain_sf"/>
</dbReference>
<dbReference type="PRINTS" id="PR01415">
    <property type="entry name" value="ANKYRIN"/>
</dbReference>
<evidence type="ECO:0000256" key="3">
    <source>
        <dbReference type="PROSITE-ProRule" id="PRU00023"/>
    </source>
</evidence>
<dbReference type="Pfam" id="PF12796">
    <property type="entry name" value="Ank_2"/>
    <property type="match status" value="2"/>
</dbReference>
<reference evidence="5" key="1">
    <citation type="submission" date="2022-12" db="EMBL/GenBank/DDBJ databases">
        <authorList>
            <person name="Petersen C."/>
        </authorList>
    </citation>
    <scope>NUCLEOTIDE SEQUENCE</scope>
    <source>
        <strain evidence="5">IBT 21472</strain>
    </source>
</reference>
<dbReference type="PANTHER" id="PTHR24123:SF33">
    <property type="entry name" value="PROTEIN HOS4"/>
    <property type="match status" value="1"/>
</dbReference>